<dbReference type="InterPro" id="IPR029069">
    <property type="entry name" value="HotDog_dom_sf"/>
</dbReference>
<dbReference type="STRING" id="144026.SAMN04488568_12426"/>
<dbReference type="PANTHER" id="PTHR43437:SF3">
    <property type="entry name" value="HYDROXYACYL-THIOESTER DEHYDRATASE TYPE 2, MITOCHONDRIAL"/>
    <property type="match status" value="1"/>
</dbReference>
<dbReference type="AlphaFoldDB" id="A0A1G9WDW3"/>
<dbReference type="PANTHER" id="PTHR43437">
    <property type="entry name" value="HYDROXYACYL-THIOESTER DEHYDRATASE TYPE 2, MITOCHONDRIAL-RELATED"/>
    <property type="match status" value="1"/>
</dbReference>
<dbReference type="PRINTS" id="PR01483">
    <property type="entry name" value="FASYNTHASE"/>
</dbReference>
<dbReference type="Proteomes" id="UP000199759">
    <property type="component" value="Unassembled WGS sequence"/>
</dbReference>
<dbReference type="InterPro" id="IPR003965">
    <property type="entry name" value="Fatty_acid_synthase"/>
</dbReference>
<proteinExistence type="predicted"/>
<dbReference type="SUPFAM" id="SSF54637">
    <property type="entry name" value="Thioesterase/thiol ester dehydrase-isomerase"/>
    <property type="match status" value="1"/>
</dbReference>
<dbReference type="InterPro" id="IPR002539">
    <property type="entry name" value="MaoC-like_dom"/>
</dbReference>
<dbReference type="EMBL" id="FNHG01000024">
    <property type="protein sequence ID" value="SDM82754.1"/>
    <property type="molecule type" value="Genomic_DNA"/>
</dbReference>
<dbReference type="GO" id="GO:0019171">
    <property type="term" value="F:(3R)-hydroxyacyl-[acyl-carrier-protein] dehydratase activity"/>
    <property type="evidence" value="ECO:0007669"/>
    <property type="project" value="TreeGrafter"/>
</dbReference>
<dbReference type="Gene3D" id="3.10.129.10">
    <property type="entry name" value="Hotdog Thioesterase"/>
    <property type="match status" value="1"/>
</dbReference>
<evidence type="ECO:0000259" key="1">
    <source>
        <dbReference type="Pfam" id="PF01575"/>
    </source>
</evidence>
<sequence length="123" mass="13461">MNRTASLERSFSQADFDAFAHVSGDNNPIHVDPEFAARTRFGQTVAHGALLCAVLRGLVEELVPGGRQIRQATQYSAPSPVDQRLRFDAEMVAENGSVARIRLQVMRLSDMVITCSGETEVEA</sequence>
<gene>
    <name evidence="2" type="ORF">SAMN04488568_12426</name>
</gene>
<accession>A0A1G9WDW3</accession>
<name>A0A1G9WDW3_9PROT</name>
<dbReference type="InterPro" id="IPR050965">
    <property type="entry name" value="UPF0336/Enoyl-CoA_hydratase"/>
</dbReference>
<dbReference type="OrthoDB" id="4235906at2"/>
<dbReference type="GO" id="GO:0004312">
    <property type="term" value="F:fatty acid synthase activity"/>
    <property type="evidence" value="ECO:0007669"/>
    <property type="project" value="InterPro"/>
</dbReference>
<reference evidence="2 3" key="1">
    <citation type="submission" date="2016-10" db="EMBL/GenBank/DDBJ databases">
        <authorList>
            <person name="de Groot N.N."/>
        </authorList>
    </citation>
    <scope>NUCLEOTIDE SEQUENCE [LARGE SCALE GENOMIC DNA]</scope>
    <source>
        <strain evidence="2 3">DSM 16077</strain>
    </source>
</reference>
<dbReference type="Pfam" id="PF01575">
    <property type="entry name" value="MaoC_dehydratas"/>
    <property type="match status" value="1"/>
</dbReference>
<evidence type="ECO:0000313" key="2">
    <source>
        <dbReference type="EMBL" id="SDM82754.1"/>
    </source>
</evidence>
<dbReference type="GO" id="GO:0006633">
    <property type="term" value="P:fatty acid biosynthetic process"/>
    <property type="evidence" value="ECO:0007669"/>
    <property type="project" value="InterPro"/>
</dbReference>
<dbReference type="GO" id="GO:0005835">
    <property type="term" value="C:fatty acid synthase complex"/>
    <property type="evidence" value="ECO:0007669"/>
    <property type="project" value="InterPro"/>
</dbReference>
<protein>
    <submittedName>
        <fullName evidence="2">MaoC like domain-containing protein</fullName>
    </submittedName>
</protein>
<dbReference type="RefSeq" id="WP_091771802.1">
    <property type="nucleotide sequence ID" value="NZ_FNHG01000024.1"/>
</dbReference>
<evidence type="ECO:0000313" key="3">
    <source>
        <dbReference type="Proteomes" id="UP000199759"/>
    </source>
</evidence>
<organism evidence="2 3">
    <name type="scientific">Maricaulis salignorans</name>
    <dbReference type="NCBI Taxonomy" id="144026"/>
    <lineage>
        <taxon>Bacteria</taxon>
        <taxon>Pseudomonadati</taxon>
        <taxon>Pseudomonadota</taxon>
        <taxon>Alphaproteobacteria</taxon>
        <taxon>Maricaulales</taxon>
        <taxon>Maricaulaceae</taxon>
        <taxon>Maricaulis</taxon>
    </lineage>
</organism>
<keyword evidence="3" id="KW-1185">Reference proteome</keyword>
<feature type="domain" description="MaoC-like" evidence="1">
    <location>
        <begin position="5"/>
        <end position="96"/>
    </location>
</feature>